<protein>
    <submittedName>
        <fullName evidence="1">Uncharacterized protein</fullName>
    </submittedName>
</protein>
<evidence type="ECO:0000313" key="1">
    <source>
        <dbReference type="EMBL" id="ABO17624.1"/>
    </source>
</evidence>
<dbReference type="KEGG" id="pmg:P9301_10011"/>
<evidence type="ECO:0000313" key="2">
    <source>
        <dbReference type="Proteomes" id="UP000001430"/>
    </source>
</evidence>
<dbReference type="Proteomes" id="UP000001430">
    <property type="component" value="Chromosome"/>
</dbReference>
<dbReference type="AlphaFoldDB" id="A3PCZ9"/>
<reference evidence="1 2" key="1">
    <citation type="journal article" date="2007" name="PLoS Genet.">
        <title>Patterns and implications of gene gain and loss in the evolution of Prochlorococcus.</title>
        <authorList>
            <person name="Kettler G.C."/>
            <person name="Martiny A.C."/>
            <person name="Huang K."/>
            <person name="Zucker J."/>
            <person name="Coleman M.L."/>
            <person name="Rodrigue S."/>
            <person name="Chen F."/>
            <person name="Lapidus A."/>
            <person name="Ferriera S."/>
            <person name="Johnson J."/>
            <person name="Steglich C."/>
            <person name="Church G.M."/>
            <person name="Richardson P."/>
            <person name="Chisholm S.W."/>
        </authorList>
    </citation>
    <scope>NUCLEOTIDE SEQUENCE [LARGE SCALE GENOMIC DNA]</scope>
    <source>
        <strain evidence="1 2">MIT 9301</strain>
    </source>
</reference>
<keyword evidence="2" id="KW-1185">Reference proteome</keyword>
<name>A3PCZ9_PROM0</name>
<organism evidence="1 2">
    <name type="scientific">Prochlorococcus marinus (strain MIT 9301)</name>
    <dbReference type="NCBI Taxonomy" id="167546"/>
    <lineage>
        <taxon>Bacteria</taxon>
        <taxon>Bacillati</taxon>
        <taxon>Cyanobacteriota</taxon>
        <taxon>Cyanophyceae</taxon>
        <taxon>Synechococcales</taxon>
        <taxon>Prochlorococcaceae</taxon>
        <taxon>Prochlorococcus</taxon>
    </lineage>
</organism>
<sequence length="49" mass="5706">MRLLFFMKNNEFNVTQGMALLLLKPLNLPANYVLNLIIYITNPINTFGY</sequence>
<gene>
    <name evidence="1" type="ordered locus">P9301_10011</name>
</gene>
<dbReference type="HOGENOM" id="CLU_3238081_0_0_3"/>
<accession>A3PCZ9</accession>
<dbReference type="EMBL" id="CP000576">
    <property type="protein sequence ID" value="ABO17624.1"/>
    <property type="molecule type" value="Genomic_DNA"/>
</dbReference>
<proteinExistence type="predicted"/>